<evidence type="ECO:0000313" key="6">
    <source>
        <dbReference type="EMBL" id="QDG54736.1"/>
    </source>
</evidence>
<dbReference type="RefSeq" id="WP_141201180.1">
    <property type="nucleotide sequence ID" value="NZ_CP041186.1"/>
</dbReference>
<accession>A0A4Y6Q2E5</accession>
<dbReference type="InterPro" id="IPR020904">
    <property type="entry name" value="Sc_DH/Rdtase_CS"/>
</dbReference>
<dbReference type="PRINTS" id="PR00081">
    <property type="entry name" value="GDHRDH"/>
</dbReference>
<dbReference type="Proteomes" id="UP000315995">
    <property type="component" value="Chromosome"/>
</dbReference>
<evidence type="ECO:0000259" key="5">
    <source>
        <dbReference type="SMART" id="SM00822"/>
    </source>
</evidence>
<feature type="domain" description="Ketoreductase" evidence="5">
    <location>
        <begin position="8"/>
        <end position="194"/>
    </location>
</feature>
<organism evidence="6 7">
    <name type="scientific">Persicimonas caeni</name>
    <dbReference type="NCBI Taxonomy" id="2292766"/>
    <lineage>
        <taxon>Bacteria</taxon>
        <taxon>Deltaproteobacteria</taxon>
        <taxon>Bradymonadales</taxon>
        <taxon>Bradymonadaceae</taxon>
        <taxon>Persicimonas</taxon>
    </lineage>
</organism>
<dbReference type="CDD" id="cd05360">
    <property type="entry name" value="SDR_c3"/>
    <property type="match status" value="1"/>
</dbReference>
<dbReference type="GO" id="GO:0016491">
    <property type="term" value="F:oxidoreductase activity"/>
    <property type="evidence" value="ECO:0007669"/>
    <property type="project" value="UniProtKB-KW"/>
</dbReference>
<dbReference type="SUPFAM" id="SSF51735">
    <property type="entry name" value="NAD(P)-binding Rossmann-fold domains"/>
    <property type="match status" value="1"/>
</dbReference>
<dbReference type="InterPro" id="IPR057326">
    <property type="entry name" value="KR_dom"/>
</dbReference>
<dbReference type="AlphaFoldDB" id="A0A4Y6Q2E5"/>
<gene>
    <name evidence="6" type="ORF">FIV42_29520</name>
</gene>
<dbReference type="InterPro" id="IPR002347">
    <property type="entry name" value="SDR_fam"/>
</dbReference>
<evidence type="ECO:0000256" key="3">
    <source>
        <dbReference type="RuleBase" id="RU000363"/>
    </source>
</evidence>
<feature type="region of interest" description="Disordered" evidence="4">
    <location>
        <begin position="263"/>
        <end position="301"/>
    </location>
</feature>
<dbReference type="Gene3D" id="3.40.50.720">
    <property type="entry name" value="NAD(P)-binding Rossmann-like Domain"/>
    <property type="match status" value="1"/>
</dbReference>
<evidence type="ECO:0000256" key="4">
    <source>
        <dbReference type="SAM" id="MobiDB-lite"/>
    </source>
</evidence>
<keyword evidence="2" id="KW-0560">Oxidoreductase</keyword>
<evidence type="ECO:0000313" key="7">
    <source>
        <dbReference type="Proteomes" id="UP000315995"/>
    </source>
</evidence>
<dbReference type="InterPro" id="IPR036291">
    <property type="entry name" value="NAD(P)-bd_dom_sf"/>
</dbReference>
<dbReference type="PANTHER" id="PTHR44196:SF1">
    <property type="entry name" value="DEHYDROGENASE_REDUCTASE SDR FAMILY MEMBER 7B"/>
    <property type="match status" value="1"/>
</dbReference>
<protein>
    <submittedName>
        <fullName evidence="6">SDR family oxidoreductase</fullName>
    </submittedName>
</protein>
<dbReference type="NCBIfam" id="NF005495">
    <property type="entry name" value="PRK07109.1"/>
    <property type="match status" value="1"/>
</dbReference>
<proteinExistence type="inferred from homology"/>
<evidence type="ECO:0000256" key="1">
    <source>
        <dbReference type="ARBA" id="ARBA00006484"/>
    </source>
</evidence>
<keyword evidence="7" id="KW-1185">Reference proteome</keyword>
<sequence>MTQRSHPEVVVITGATAGVGRATAEAFARQGAHIGLLARGQERLESTRRRIEELGGKAIGISTDVADAEQVERAAARVEEEFGPIDVWVNNAMTSVFSPAIEIEPEEYKRVMEVNFLGFVHGTQSALERMLPRNRGSIVLVGSALAKRGIPLQAPYCASKHAIQGYFESLRTELLHDDSDIKLSIVHLPAINTPQFDWVKSRLDNRAQPVPPIYQPEVAADAIVYAAHNDRREVYVGAPTVKTIFGNRIAPWYADRYLAKNGYDGQQTDEPEDPNRPNNLWEPAPGDPGAHGRFDDRNPRARSPQLWATQHRTELGLAAIGIGLAIGLTAGLRS</sequence>
<name>A0A4Y6Q2E5_PERCE</name>
<comment type="similarity">
    <text evidence="1 3">Belongs to the short-chain dehydrogenases/reductases (SDR) family.</text>
</comment>
<dbReference type="OrthoDB" id="9781689at2"/>
<dbReference type="EMBL" id="CP041186">
    <property type="protein sequence ID" value="QDG54736.1"/>
    <property type="molecule type" value="Genomic_DNA"/>
</dbReference>
<reference evidence="6 7" key="1">
    <citation type="submission" date="2019-06" db="EMBL/GenBank/DDBJ databases">
        <title>Persicimonas caeni gen. nov., sp. nov., a predatory bacterium isolated from solar saltern.</title>
        <authorList>
            <person name="Wang S."/>
        </authorList>
    </citation>
    <scope>NUCLEOTIDE SEQUENCE [LARGE SCALE GENOMIC DNA]</scope>
    <source>
        <strain evidence="6 7">YN101</strain>
    </source>
</reference>
<dbReference type="PANTHER" id="PTHR44196">
    <property type="entry name" value="DEHYDROGENASE/REDUCTASE SDR FAMILY MEMBER 7B"/>
    <property type="match status" value="1"/>
</dbReference>
<feature type="compositionally biased region" description="Basic and acidic residues" evidence="4">
    <location>
        <begin position="290"/>
        <end position="299"/>
    </location>
</feature>
<accession>A0A5B8YGN1</accession>
<dbReference type="SMART" id="SM00822">
    <property type="entry name" value="PKS_KR"/>
    <property type="match status" value="1"/>
</dbReference>
<evidence type="ECO:0000256" key="2">
    <source>
        <dbReference type="ARBA" id="ARBA00023002"/>
    </source>
</evidence>
<dbReference type="PRINTS" id="PR00080">
    <property type="entry name" value="SDRFAMILY"/>
</dbReference>
<dbReference type="Pfam" id="PF00106">
    <property type="entry name" value="adh_short"/>
    <property type="match status" value="1"/>
</dbReference>
<dbReference type="PROSITE" id="PS00061">
    <property type="entry name" value="ADH_SHORT"/>
    <property type="match status" value="1"/>
</dbReference>
<dbReference type="GO" id="GO:0016020">
    <property type="term" value="C:membrane"/>
    <property type="evidence" value="ECO:0007669"/>
    <property type="project" value="TreeGrafter"/>
</dbReference>